<dbReference type="AlphaFoldDB" id="F8NKH5"/>
<dbReference type="SUPFAM" id="SSF51735">
    <property type="entry name" value="NAD(P)-binding Rossmann-fold domains"/>
    <property type="match status" value="1"/>
</dbReference>
<proteinExistence type="predicted"/>
<evidence type="ECO:0000256" key="3">
    <source>
        <dbReference type="SAM" id="Phobius"/>
    </source>
</evidence>
<accession>F8NKH5</accession>
<dbReference type="PANTHER" id="PTHR47706:SF9">
    <property type="entry name" value="NMRA-LIKE DOMAIN-CONTAINING PROTEIN-RELATED"/>
    <property type="match status" value="1"/>
</dbReference>
<keyword evidence="3" id="KW-0472">Membrane</keyword>
<keyword evidence="3" id="KW-0812">Transmembrane</keyword>
<name>F8NKH5_SERL9</name>
<organism>
    <name type="scientific">Serpula lacrymans var. lacrymans (strain S7.9)</name>
    <name type="common">Dry rot fungus</name>
    <dbReference type="NCBI Taxonomy" id="578457"/>
    <lineage>
        <taxon>Eukaryota</taxon>
        <taxon>Fungi</taxon>
        <taxon>Dikarya</taxon>
        <taxon>Basidiomycota</taxon>
        <taxon>Agaricomycotina</taxon>
        <taxon>Agaricomycetes</taxon>
        <taxon>Agaricomycetidae</taxon>
        <taxon>Boletales</taxon>
        <taxon>Coniophorineae</taxon>
        <taxon>Serpulaceae</taxon>
        <taxon>Serpula</taxon>
    </lineage>
</organism>
<evidence type="ECO:0000313" key="5">
    <source>
        <dbReference type="EMBL" id="EGO28441.1"/>
    </source>
</evidence>
<dbReference type="Gene3D" id="3.40.50.720">
    <property type="entry name" value="NAD(P)-binding Rossmann-like Domain"/>
    <property type="match status" value="1"/>
</dbReference>
<feature type="domain" description="NmrA-like" evidence="4">
    <location>
        <begin position="16"/>
        <end position="231"/>
    </location>
</feature>
<dbReference type="Pfam" id="PF05368">
    <property type="entry name" value="NmrA"/>
    <property type="match status" value="1"/>
</dbReference>
<dbReference type="PANTHER" id="PTHR47706">
    <property type="entry name" value="NMRA-LIKE FAMILY PROTEIN"/>
    <property type="match status" value="1"/>
</dbReference>
<dbReference type="HOGENOM" id="CLU_044876_6_1_1"/>
<dbReference type="RefSeq" id="XP_007314640.1">
    <property type="nucleotide sequence ID" value="XM_007314578.1"/>
</dbReference>
<dbReference type="Proteomes" id="UP000008064">
    <property type="component" value="Unassembled WGS sequence"/>
</dbReference>
<dbReference type="InterPro" id="IPR036291">
    <property type="entry name" value="NAD(P)-bd_dom_sf"/>
</dbReference>
<evidence type="ECO:0000256" key="2">
    <source>
        <dbReference type="ARBA" id="ARBA00023002"/>
    </source>
</evidence>
<dbReference type="InterPro" id="IPR051609">
    <property type="entry name" value="NmrA/Isoflavone_reductase-like"/>
</dbReference>
<sequence length="296" mass="31295">MANTTLTSAAELPYKSFAVVGAGPTLGVLIVSALLARNVPVIVLIRPSSTRELPAGAQVVPVDYTDVSAVASALRDHNVDVLVSTLAFAGLSAQTPLADAAKEAGVKLFVPSEFGTPTEGGTEGILLLKSQLAAYLKSIALPCARVYNGVFSEFVPFIAAIHETKKFLIVGKGNTPISYTGVEDVAGFTAHVLTTLSPSKLQDVTFRLQGQRGTMSEIAKLYDGVAPVEYVDAIPSEVPAAQVREYLQTKFETGIASSGWDLVAGREGEEAAGSSNALWEGHQWKTVKEVLNIQRH</sequence>
<evidence type="ECO:0000259" key="4">
    <source>
        <dbReference type="Pfam" id="PF05368"/>
    </source>
</evidence>
<dbReference type="KEGG" id="sla:SERLADRAFT_458843"/>
<gene>
    <name evidence="5" type="ORF">SERLADRAFT_458843</name>
</gene>
<dbReference type="GeneID" id="18817792"/>
<dbReference type="InterPro" id="IPR008030">
    <property type="entry name" value="NmrA-like"/>
</dbReference>
<keyword evidence="1" id="KW-0521">NADP</keyword>
<dbReference type="GO" id="GO:0016491">
    <property type="term" value="F:oxidoreductase activity"/>
    <property type="evidence" value="ECO:0007669"/>
    <property type="project" value="UniProtKB-KW"/>
</dbReference>
<reference evidence="5" key="1">
    <citation type="submission" date="2011-04" db="EMBL/GenBank/DDBJ databases">
        <title>Evolution of plant cell wall degrading machinery underlies the functional diversity of forest fungi.</title>
        <authorList>
            <consortium name="US DOE Joint Genome Institute (JGI-PGF)"/>
            <person name="Eastwood D.C."/>
            <person name="Floudas D."/>
            <person name="Binder M."/>
            <person name="Majcherczyk A."/>
            <person name="Schneider P."/>
            <person name="Aerts A."/>
            <person name="Asiegbu F.O."/>
            <person name="Baker S.E."/>
            <person name="Barry K."/>
            <person name="Bendiksby M."/>
            <person name="Blumentritt M."/>
            <person name="Coutinho P.M."/>
            <person name="Cullen D."/>
            <person name="Cullen D."/>
            <person name="Gathman A."/>
            <person name="Goodell B."/>
            <person name="Henrissat B."/>
            <person name="Ihrmark K."/>
            <person name="Kauserud H."/>
            <person name="Kohler A."/>
            <person name="LaButti K."/>
            <person name="Lapidus A."/>
            <person name="Lavin J.L."/>
            <person name="Lee Y.-H."/>
            <person name="Lindquist E."/>
            <person name="Lilly W."/>
            <person name="Lucas S."/>
            <person name="Morin E."/>
            <person name="Murat C."/>
            <person name="Oguiza J.A."/>
            <person name="Park J."/>
            <person name="Pisabarro A.G."/>
            <person name="Riley R."/>
            <person name="Rosling A."/>
            <person name="Salamov A."/>
            <person name="Schmidt O."/>
            <person name="Schmutz J."/>
            <person name="Skrede I."/>
            <person name="Stenlid J."/>
            <person name="Wiebenga A."/>
            <person name="Xie X."/>
            <person name="Kues U."/>
            <person name="Hibbett D.S."/>
            <person name="Hoffmeister D."/>
            <person name="Hogberg N."/>
            <person name="Martin F."/>
            <person name="Grigoriev I.V."/>
            <person name="Watkinson S.C."/>
        </authorList>
    </citation>
    <scope>NUCLEOTIDE SEQUENCE</scope>
    <source>
        <strain evidence="5">S7.9</strain>
    </source>
</reference>
<keyword evidence="3" id="KW-1133">Transmembrane helix</keyword>
<keyword evidence="2" id="KW-0560">Oxidoreductase</keyword>
<dbReference type="OrthoDB" id="5283654at2759"/>
<evidence type="ECO:0000256" key="1">
    <source>
        <dbReference type="ARBA" id="ARBA00022857"/>
    </source>
</evidence>
<dbReference type="EMBL" id="GL945430">
    <property type="protein sequence ID" value="EGO28441.1"/>
    <property type="molecule type" value="Genomic_DNA"/>
</dbReference>
<protein>
    <recommendedName>
        <fullName evidence="4">NmrA-like domain-containing protein</fullName>
    </recommendedName>
</protein>
<feature type="transmembrane region" description="Helical" evidence="3">
    <location>
        <begin position="16"/>
        <end position="36"/>
    </location>
</feature>